<accession>A0ABM9VHW3</accession>
<feature type="domain" description="RNase H type-2" evidence="18">
    <location>
        <begin position="121"/>
        <end position="304"/>
    </location>
</feature>
<evidence type="ECO:0000259" key="18">
    <source>
        <dbReference type="PROSITE" id="PS51975"/>
    </source>
</evidence>
<dbReference type="InterPro" id="IPR012337">
    <property type="entry name" value="RNaseH-like_sf"/>
</dbReference>
<comment type="similarity">
    <text evidence="5 14 16">Belongs to the RNase HII family.</text>
</comment>
<comment type="catalytic activity">
    <reaction evidence="1 14 15 16">
        <text>Endonucleolytic cleavage to 5'-phosphomonoester.</text>
        <dbReference type="EC" id="3.1.26.4"/>
    </reaction>
</comment>
<protein>
    <recommendedName>
        <fullName evidence="7 14">Ribonuclease HII</fullName>
        <shortName evidence="14">RNase HII</shortName>
        <ecNumber evidence="6 14">3.1.26.4</ecNumber>
    </recommendedName>
</protein>
<evidence type="ECO:0000256" key="3">
    <source>
        <dbReference type="ARBA" id="ARBA00004065"/>
    </source>
</evidence>
<evidence type="ECO:0000256" key="1">
    <source>
        <dbReference type="ARBA" id="ARBA00000077"/>
    </source>
</evidence>
<feature type="binding site" evidence="14 15">
    <location>
        <position position="127"/>
    </location>
    <ligand>
        <name>a divalent metal cation</name>
        <dbReference type="ChEBI" id="CHEBI:60240"/>
    </ligand>
</feature>
<dbReference type="PANTHER" id="PTHR10954">
    <property type="entry name" value="RIBONUCLEASE H2 SUBUNIT A"/>
    <property type="match status" value="1"/>
</dbReference>
<name>A0ABM9VHW3_9HYPH</name>
<dbReference type="InterPro" id="IPR036397">
    <property type="entry name" value="RNaseH_sf"/>
</dbReference>
<dbReference type="InterPro" id="IPR022898">
    <property type="entry name" value="RNase_HII"/>
</dbReference>
<evidence type="ECO:0000313" key="20">
    <source>
        <dbReference type="Proteomes" id="UP000191812"/>
    </source>
</evidence>
<evidence type="ECO:0000256" key="17">
    <source>
        <dbReference type="SAM" id="MobiDB-lite"/>
    </source>
</evidence>
<proteinExistence type="inferred from homology"/>
<dbReference type="SUPFAM" id="SSF53098">
    <property type="entry name" value="Ribonuclease H-like"/>
    <property type="match status" value="1"/>
</dbReference>
<evidence type="ECO:0000256" key="15">
    <source>
        <dbReference type="PROSITE-ProRule" id="PRU01319"/>
    </source>
</evidence>
<dbReference type="Gene3D" id="3.30.420.10">
    <property type="entry name" value="Ribonuclease H-like superfamily/Ribonuclease H"/>
    <property type="match status" value="1"/>
</dbReference>
<dbReference type="PANTHER" id="PTHR10954:SF18">
    <property type="entry name" value="RIBONUCLEASE HII"/>
    <property type="match status" value="1"/>
</dbReference>
<comment type="function">
    <text evidence="3 14 16">Endonuclease that specifically degrades the RNA of RNA-DNA hybrids.</text>
</comment>
<keyword evidence="10 14" id="KW-0479">Metal-binding</keyword>
<sequence length="304" mass="32514">MTRSGGLFLAATLPRNALRVFPGPPDIAPGTAASRAIVFPPPPRWRIKGHDDRRGTVSHAPRPRLTVPVIARSGGLQEIGCVCQFRRMKRTATPDSPALFDLADTGPDFSFELEAKKKGLWPVAGTDEAGRGPLAGPVVAAAVILDPDNIPKGMDDSKKLTKQKRESLFVQIMETSIVSVASSGPGLIDSMNILRASLDAMRRAVLGLEISPALVLADGRDRPPGITCEAKAVIKGDSRSLSIAAASIIAKVTRDRMMERAGVVHTSYGFEGHAGYGTPAHLRAIESHGPCPLHRMSFRPLKRD</sequence>
<organism evidence="19 20">
    <name type="scientific">Agrobacterium genomosp. 13 str. CFBP 6927</name>
    <dbReference type="NCBI Taxonomy" id="1183428"/>
    <lineage>
        <taxon>Bacteria</taxon>
        <taxon>Pseudomonadati</taxon>
        <taxon>Pseudomonadota</taxon>
        <taxon>Alphaproteobacteria</taxon>
        <taxon>Hyphomicrobiales</taxon>
        <taxon>Rhizobiaceae</taxon>
        <taxon>Rhizobium/Agrobacterium group</taxon>
        <taxon>Agrobacterium</taxon>
        <taxon>Agrobacterium tumefaciens complex</taxon>
    </lineage>
</organism>
<evidence type="ECO:0000256" key="10">
    <source>
        <dbReference type="ARBA" id="ARBA00022723"/>
    </source>
</evidence>
<evidence type="ECO:0000256" key="2">
    <source>
        <dbReference type="ARBA" id="ARBA00001946"/>
    </source>
</evidence>
<keyword evidence="11 14" id="KW-0255">Endonuclease</keyword>
<dbReference type="InterPro" id="IPR024567">
    <property type="entry name" value="RNase_HII/HIII_dom"/>
</dbReference>
<feature type="binding site" evidence="14 15">
    <location>
        <position position="128"/>
    </location>
    <ligand>
        <name>a divalent metal cation</name>
        <dbReference type="ChEBI" id="CHEBI:60240"/>
    </ligand>
</feature>
<evidence type="ECO:0000256" key="6">
    <source>
        <dbReference type="ARBA" id="ARBA00012180"/>
    </source>
</evidence>
<dbReference type="HAMAP" id="MF_00052_B">
    <property type="entry name" value="RNase_HII_B"/>
    <property type="match status" value="1"/>
</dbReference>
<feature type="binding site" evidence="14 15">
    <location>
        <position position="218"/>
    </location>
    <ligand>
        <name>a divalent metal cation</name>
        <dbReference type="ChEBI" id="CHEBI:60240"/>
    </ligand>
</feature>
<dbReference type="InterPro" id="IPR001352">
    <property type="entry name" value="RNase_HII/HIII"/>
</dbReference>
<evidence type="ECO:0000256" key="16">
    <source>
        <dbReference type="RuleBase" id="RU003515"/>
    </source>
</evidence>
<gene>
    <name evidence="14" type="primary">rnhB</name>
    <name evidence="19" type="ORF">AGR13a_Cc60029</name>
</gene>
<evidence type="ECO:0000256" key="8">
    <source>
        <dbReference type="ARBA" id="ARBA00022490"/>
    </source>
</evidence>
<comment type="caution">
    <text evidence="19">The sequence shown here is derived from an EMBL/GenBank/DDBJ whole genome shotgun (WGS) entry which is preliminary data.</text>
</comment>
<evidence type="ECO:0000256" key="5">
    <source>
        <dbReference type="ARBA" id="ARBA00007383"/>
    </source>
</evidence>
<dbReference type="Pfam" id="PF01351">
    <property type="entry name" value="RNase_HII"/>
    <property type="match status" value="1"/>
</dbReference>
<dbReference type="Proteomes" id="UP000191812">
    <property type="component" value="Unassembled WGS sequence"/>
</dbReference>
<dbReference type="PROSITE" id="PS51975">
    <property type="entry name" value="RNASE_H_2"/>
    <property type="match status" value="1"/>
</dbReference>
<reference evidence="19 20" key="1">
    <citation type="submission" date="2016-01" db="EMBL/GenBank/DDBJ databases">
        <authorList>
            <person name="Regsiter A."/>
            <person name="william w."/>
        </authorList>
    </citation>
    <scope>NUCLEOTIDE SEQUENCE [LARGE SCALE GENOMIC DNA]</scope>
    <source>
        <strain evidence="19 20">CFBP 6927</strain>
    </source>
</reference>
<keyword evidence="20" id="KW-1185">Reference proteome</keyword>
<evidence type="ECO:0000256" key="11">
    <source>
        <dbReference type="ARBA" id="ARBA00022759"/>
    </source>
</evidence>
<keyword evidence="9 14" id="KW-0540">Nuclease</keyword>
<keyword evidence="8 14" id="KW-0963">Cytoplasm</keyword>
<dbReference type="EMBL" id="FBWH01000031">
    <property type="protein sequence ID" value="CUX41898.1"/>
    <property type="molecule type" value="Genomic_DNA"/>
</dbReference>
<keyword evidence="12 14" id="KW-0378">Hydrolase</keyword>
<evidence type="ECO:0000256" key="13">
    <source>
        <dbReference type="ARBA" id="ARBA00023211"/>
    </source>
</evidence>
<feature type="region of interest" description="Disordered" evidence="17">
    <location>
        <begin position="41"/>
        <end position="60"/>
    </location>
</feature>
<evidence type="ECO:0000313" key="19">
    <source>
        <dbReference type="EMBL" id="CUX41898.1"/>
    </source>
</evidence>
<comment type="subcellular location">
    <subcellularLocation>
        <location evidence="4 14">Cytoplasm</location>
    </subcellularLocation>
</comment>
<evidence type="ECO:0000256" key="9">
    <source>
        <dbReference type="ARBA" id="ARBA00022722"/>
    </source>
</evidence>
<keyword evidence="13 14" id="KW-0464">Manganese</keyword>
<dbReference type="NCBIfam" id="NF000595">
    <property type="entry name" value="PRK00015.1-3"/>
    <property type="match status" value="1"/>
</dbReference>
<evidence type="ECO:0000256" key="14">
    <source>
        <dbReference type="HAMAP-Rule" id="MF_00052"/>
    </source>
</evidence>
<dbReference type="GO" id="GO:0004523">
    <property type="term" value="F:RNA-DNA hybrid ribonuclease activity"/>
    <property type="evidence" value="ECO:0007669"/>
    <property type="project" value="UniProtKB-EC"/>
</dbReference>
<dbReference type="CDD" id="cd07182">
    <property type="entry name" value="RNase_HII_bacteria_HII_like"/>
    <property type="match status" value="1"/>
</dbReference>
<comment type="cofactor">
    <cofactor evidence="14 15">
        <name>Mn(2+)</name>
        <dbReference type="ChEBI" id="CHEBI:29035"/>
    </cofactor>
    <cofactor evidence="14 15">
        <name>Mg(2+)</name>
        <dbReference type="ChEBI" id="CHEBI:18420"/>
    </cofactor>
    <text evidence="14 15">Manganese or magnesium. Binds 1 divalent metal ion per monomer in the absence of substrate. May bind a second metal ion after substrate binding.</text>
</comment>
<comment type="cofactor">
    <cofactor evidence="2">
        <name>Mg(2+)</name>
        <dbReference type="ChEBI" id="CHEBI:18420"/>
    </cofactor>
</comment>
<evidence type="ECO:0000256" key="12">
    <source>
        <dbReference type="ARBA" id="ARBA00022801"/>
    </source>
</evidence>
<evidence type="ECO:0000256" key="7">
    <source>
        <dbReference type="ARBA" id="ARBA00019179"/>
    </source>
</evidence>
<dbReference type="EC" id="3.1.26.4" evidence="6 14"/>
<evidence type="ECO:0000256" key="4">
    <source>
        <dbReference type="ARBA" id="ARBA00004496"/>
    </source>
</evidence>